<evidence type="ECO:0000256" key="1">
    <source>
        <dbReference type="ARBA" id="ARBA00023125"/>
    </source>
</evidence>
<dbReference type="InterPro" id="IPR010982">
    <property type="entry name" value="Lambda_DNA-bd_dom_sf"/>
</dbReference>
<organism evidence="3 4">
    <name type="scientific">Caballeronia catudaia</name>
    <dbReference type="NCBI Taxonomy" id="1777136"/>
    <lineage>
        <taxon>Bacteria</taxon>
        <taxon>Pseudomonadati</taxon>
        <taxon>Pseudomonadota</taxon>
        <taxon>Betaproteobacteria</taxon>
        <taxon>Burkholderiales</taxon>
        <taxon>Burkholderiaceae</taxon>
        <taxon>Caballeronia</taxon>
    </lineage>
</organism>
<accession>A0A158B1B3</accession>
<dbReference type="PROSITE" id="PS50943">
    <property type="entry name" value="HTH_CROC1"/>
    <property type="match status" value="1"/>
</dbReference>
<dbReference type="Pfam" id="PF13560">
    <property type="entry name" value="HTH_31"/>
    <property type="match status" value="1"/>
</dbReference>
<dbReference type="RefSeq" id="WP_061124892.1">
    <property type="nucleotide sequence ID" value="NZ_FCOF02000011.1"/>
</dbReference>
<dbReference type="Gene3D" id="1.10.260.40">
    <property type="entry name" value="lambda repressor-like DNA-binding domains"/>
    <property type="match status" value="1"/>
</dbReference>
<sequence>MIAAPPIQASRQLRKAHHPGVLLRDFVLPRLDLSVSQAARDLGVSRQTLHRIFDARAGITPEMAVRLEALCGISAMFWLELQCAHDLRQARISLADALPHIPRYRLSHLALKQLGALDGR</sequence>
<evidence type="ECO:0000259" key="2">
    <source>
        <dbReference type="PROSITE" id="PS50943"/>
    </source>
</evidence>
<dbReference type="PANTHER" id="PTHR36924">
    <property type="entry name" value="ANTITOXIN HIGA-1"/>
    <property type="match status" value="1"/>
</dbReference>
<dbReference type="InterPro" id="IPR001387">
    <property type="entry name" value="Cro/C1-type_HTH"/>
</dbReference>
<dbReference type="AlphaFoldDB" id="A0A158B1B3"/>
<dbReference type="InterPro" id="IPR013430">
    <property type="entry name" value="Toxin_antidote_HigA"/>
</dbReference>
<keyword evidence="4" id="KW-1185">Reference proteome</keyword>
<dbReference type="OrthoDB" id="5297543at2"/>
<proteinExistence type="predicted"/>
<dbReference type="SMART" id="SM00530">
    <property type="entry name" value="HTH_XRE"/>
    <property type="match status" value="1"/>
</dbReference>
<name>A0A158B1B3_9BURK</name>
<evidence type="ECO:0000313" key="4">
    <source>
        <dbReference type="Proteomes" id="UP000054870"/>
    </source>
</evidence>
<protein>
    <submittedName>
        <fullName evidence="3">XRE family plasmid maintenance system antidote protein</fullName>
    </submittedName>
</protein>
<dbReference type="EMBL" id="FCOF02000011">
    <property type="protein sequence ID" value="SAK63998.1"/>
    <property type="molecule type" value="Genomic_DNA"/>
</dbReference>
<evidence type="ECO:0000313" key="3">
    <source>
        <dbReference type="EMBL" id="SAK63998.1"/>
    </source>
</evidence>
<dbReference type="SUPFAM" id="SSF47413">
    <property type="entry name" value="lambda repressor-like DNA-binding domains"/>
    <property type="match status" value="1"/>
</dbReference>
<keyword evidence="1" id="KW-0238">DNA-binding</keyword>
<dbReference type="GO" id="GO:0003677">
    <property type="term" value="F:DNA binding"/>
    <property type="evidence" value="ECO:0007669"/>
    <property type="project" value="UniProtKB-KW"/>
</dbReference>
<dbReference type="NCBIfam" id="TIGR02607">
    <property type="entry name" value="antidote_HigA"/>
    <property type="match status" value="1"/>
</dbReference>
<dbReference type="PANTHER" id="PTHR36924:SF1">
    <property type="entry name" value="ANTITOXIN HIGA-1"/>
    <property type="match status" value="1"/>
</dbReference>
<feature type="domain" description="HTH cro/C1-type" evidence="2">
    <location>
        <begin position="30"/>
        <end position="78"/>
    </location>
</feature>
<reference evidence="3" key="1">
    <citation type="submission" date="2016-01" db="EMBL/GenBank/DDBJ databases">
        <authorList>
            <person name="Peeters C."/>
        </authorList>
    </citation>
    <scope>NUCLEOTIDE SEQUENCE [LARGE SCALE GENOMIC DNA]</scope>
    <source>
        <strain evidence="3">LMG 29318</strain>
    </source>
</reference>
<gene>
    <name evidence="3" type="ORF">AWB75_02884</name>
</gene>
<dbReference type="Proteomes" id="UP000054870">
    <property type="component" value="Unassembled WGS sequence"/>
</dbReference>
<comment type="caution">
    <text evidence="3">The sequence shown here is derived from an EMBL/GenBank/DDBJ whole genome shotgun (WGS) entry which is preliminary data.</text>
</comment>